<dbReference type="Proteomes" id="UP000093281">
    <property type="component" value="Unassembled WGS sequence"/>
</dbReference>
<evidence type="ECO:0000313" key="2">
    <source>
        <dbReference type="Proteomes" id="UP000093281"/>
    </source>
</evidence>
<comment type="caution">
    <text evidence="1">The sequence shown here is derived from an EMBL/GenBank/DDBJ whole genome shotgun (WGS) entry which is preliminary data.</text>
</comment>
<proteinExistence type="predicted"/>
<dbReference type="AlphaFoldDB" id="A0A1C0B590"/>
<protein>
    <submittedName>
        <fullName evidence="1">Uncharacterized protein</fullName>
    </submittedName>
</protein>
<accession>A0A1C0B590</accession>
<sequence length="209" mass="24051">MPLATNNQLKNQIELKIGELANFATVNKALILTETDLQCQIYKKLSEIEDLNTFSNTNDGFLTNKIHTEISWFSDNNTDRLSIRPNITLLEPENLRITSRFNGTPLPSKGLHSVDGGIIMELKFDRNLKTISEKNFQGIVKDIQSIETIHNRFDNNRIGYQIYSYLILFSKAPNSESNMQKIRRIQQELNIRGLNDSKCKFIYHFIGVV</sequence>
<dbReference type="EMBL" id="LCUJ01000009">
    <property type="protein sequence ID" value="OCL97668.1"/>
    <property type="molecule type" value="Genomic_DNA"/>
</dbReference>
<dbReference type="RefSeq" id="WP_066187382.1">
    <property type="nucleotide sequence ID" value="NZ_LCUJ01000009.1"/>
</dbReference>
<dbReference type="OrthoDB" id="1494053at2"/>
<name>A0A1C0B590_9BACT</name>
<organism evidence="1 2">
    <name type="scientific">Aliarcobacter thereius</name>
    <dbReference type="NCBI Taxonomy" id="544718"/>
    <lineage>
        <taxon>Bacteria</taxon>
        <taxon>Pseudomonadati</taxon>
        <taxon>Campylobacterota</taxon>
        <taxon>Epsilonproteobacteria</taxon>
        <taxon>Campylobacterales</taxon>
        <taxon>Arcobacteraceae</taxon>
        <taxon>Aliarcobacter</taxon>
    </lineage>
</organism>
<reference evidence="2" key="1">
    <citation type="submission" date="2015-05" db="EMBL/GenBank/DDBJ databases">
        <authorList>
            <person name="Rovetto F."/>
            <person name="Cocolin L."/>
            <person name="Illeghems K."/>
            <person name="Van Nieuwerburgh F."/>
            <person name="Houf K."/>
        </authorList>
    </citation>
    <scope>NUCLEOTIDE SEQUENCE [LARGE SCALE GENOMIC DNA]</scope>
    <source>
        <strain evidence="2">DU22</strain>
    </source>
</reference>
<gene>
    <name evidence="1" type="ORF">AAX29_01821</name>
</gene>
<evidence type="ECO:0000313" key="1">
    <source>
        <dbReference type="EMBL" id="OCL97668.1"/>
    </source>
</evidence>